<keyword evidence="2 6" id="KW-0645">Protease</keyword>
<dbReference type="Pfam" id="PF00089">
    <property type="entry name" value="Trypsin"/>
    <property type="match status" value="3"/>
</dbReference>
<feature type="chain" id="PRO_5035815208" evidence="4">
    <location>
        <begin position="20"/>
        <end position="860"/>
    </location>
</feature>
<dbReference type="GO" id="GO:0004252">
    <property type="term" value="F:serine-type endopeptidase activity"/>
    <property type="evidence" value="ECO:0007669"/>
    <property type="project" value="InterPro"/>
</dbReference>
<evidence type="ECO:0000256" key="2">
    <source>
        <dbReference type="RuleBase" id="RU363034"/>
    </source>
</evidence>
<dbReference type="GO" id="GO:0006508">
    <property type="term" value="P:proteolysis"/>
    <property type="evidence" value="ECO:0007669"/>
    <property type="project" value="UniProtKB-KW"/>
</dbReference>
<name>A0A8T2LDL3_ASTMX</name>
<evidence type="ECO:0000313" key="7">
    <source>
        <dbReference type="Proteomes" id="UP000752171"/>
    </source>
</evidence>
<keyword evidence="6" id="KW-0472">Membrane</keyword>
<gene>
    <name evidence="6" type="primary">TMPRSS9</name>
    <name evidence="6" type="ORF">AMEX_G18241</name>
</gene>
<evidence type="ECO:0000256" key="3">
    <source>
        <dbReference type="SAM" id="MobiDB-lite"/>
    </source>
</evidence>
<dbReference type="FunFam" id="2.40.10.10:FF:000057">
    <property type="entry name" value="Zgc:100868"/>
    <property type="match status" value="2"/>
</dbReference>
<keyword evidence="4" id="KW-0732">Signal</keyword>
<keyword evidence="2" id="KW-0720">Serine protease</keyword>
<evidence type="ECO:0000256" key="4">
    <source>
        <dbReference type="SAM" id="SignalP"/>
    </source>
</evidence>
<feature type="domain" description="Peptidase S1" evidence="5">
    <location>
        <begin position="33"/>
        <end position="267"/>
    </location>
</feature>
<feature type="region of interest" description="Disordered" evidence="3">
    <location>
        <begin position="582"/>
        <end position="601"/>
    </location>
</feature>
<keyword evidence="6" id="KW-0812">Transmembrane</keyword>
<dbReference type="OrthoDB" id="10002959at2759"/>
<feature type="domain" description="Peptidase S1" evidence="5">
    <location>
        <begin position="602"/>
        <end position="814"/>
    </location>
</feature>
<dbReference type="InterPro" id="IPR043504">
    <property type="entry name" value="Peptidase_S1_PA_chymotrypsin"/>
</dbReference>
<dbReference type="InterPro" id="IPR018114">
    <property type="entry name" value="TRYPSIN_HIS"/>
</dbReference>
<sequence>MDWVYLLTLAALLYQDSHGQLDVCGTTGINSRIVGGHDAAAESWPWQASLHLFGGHLCGGSLINKEWVLSAAHCFYSGSNAASWTVFLGRQSQEGVNPNEISRRVSVIILHPDYDSDTEDNDIALLKLSSPVNFTRYIRPVCLASDSSVFHSGTESWVTGWGDVAFGVPLPSPQTLQEVEVPVVGNRQCNCFYGVGTITNNMICAGLLEGGRDSCQGDSGGPMVSRQGSVWVQAGVVSFGYDCAQPEFPGVYTRVSRYQTWISSLITSDPPGFIQFQSSGVDPDRSYTCPGLPPPVTDTPEISTVAPATENQSSTVCGSVPLLSRIVGGQDAPAGRWPWQASLHWNRFHACGGSLINREWVLSAAHCFFSSSTSEWTVYLGRQSQEDDNPNELFRSVDVIITHPDYDFNAAENDNDMALLKLSAPVIFTDYIRPVCLAADSSVFHTGTDSWVTGWGDVREDVPLPSPQTLQEVEVPVVGNRQCRCLYRNTAAVTDNMICAGLLEGGRDSCQRDSGGPMVSRQGSVWVQAGVVSFGYGCAQPEFPGVYTRVSRYQTWISSLITSDPPGFIQFQSSGVDPDRSYTCSTSAPPRSSSVSQQHGCGEAPGGGGVWPWMVSLQWNGLHMCTASLLSADFIMTTASCLSDFSQNASGWRVSLGYQSNRNSSDPFLLSVAVINITLSNLNHGLNIAVLQLEEPVEFSDLVQPVCLDLDNRRSFPPGLTCLFTGYKNNNSTGLVLEEQQVTVMDCGRNLSSSESICTGSLSPKQDGVGGVLACVSGVSWFQVGVMMLDYGDSGLQVFSRVSQFGNFLQRTVPDLPQPPTVAPLPSNHETPPSAGAPLAPISCYRNAIVFTVLVLLLLS</sequence>
<dbReference type="InterPro" id="IPR001314">
    <property type="entry name" value="Peptidase_S1A"/>
</dbReference>
<comment type="caution">
    <text evidence="6">The sequence shown here is derived from an EMBL/GenBank/DDBJ whole genome shotgun (WGS) entry which is preliminary data.</text>
</comment>
<feature type="domain" description="Peptidase S1" evidence="5">
    <location>
        <begin position="326"/>
        <end position="562"/>
    </location>
</feature>
<dbReference type="PROSITE" id="PS00135">
    <property type="entry name" value="TRYPSIN_SER"/>
    <property type="match status" value="1"/>
</dbReference>
<evidence type="ECO:0000259" key="5">
    <source>
        <dbReference type="PROSITE" id="PS50240"/>
    </source>
</evidence>
<proteinExistence type="predicted"/>
<dbReference type="SUPFAM" id="SSF50494">
    <property type="entry name" value="Trypsin-like serine proteases"/>
    <property type="match status" value="3"/>
</dbReference>
<dbReference type="SMART" id="SM00020">
    <property type="entry name" value="Tryp_SPc"/>
    <property type="match status" value="3"/>
</dbReference>
<dbReference type="InterPro" id="IPR033116">
    <property type="entry name" value="TRYPSIN_SER"/>
</dbReference>
<dbReference type="CDD" id="cd00190">
    <property type="entry name" value="Tryp_SPc"/>
    <property type="match status" value="2"/>
</dbReference>
<accession>A0A8T2LDL3</accession>
<organism evidence="6 7">
    <name type="scientific">Astyanax mexicanus</name>
    <name type="common">Blind cave fish</name>
    <name type="synonym">Astyanax fasciatus mexicanus</name>
    <dbReference type="NCBI Taxonomy" id="7994"/>
    <lineage>
        <taxon>Eukaryota</taxon>
        <taxon>Metazoa</taxon>
        <taxon>Chordata</taxon>
        <taxon>Craniata</taxon>
        <taxon>Vertebrata</taxon>
        <taxon>Euteleostomi</taxon>
        <taxon>Actinopterygii</taxon>
        <taxon>Neopterygii</taxon>
        <taxon>Teleostei</taxon>
        <taxon>Ostariophysi</taxon>
        <taxon>Characiformes</taxon>
        <taxon>Characoidei</taxon>
        <taxon>Acestrorhamphidae</taxon>
        <taxon>Acestrorhamphinae</taxon>
        <taxon>Astyanax</taxon>
    </lineage>
</organism>
<evidence type="ECO:0000313" key="6">
    <source>
        <dbReference type="EMBL" id="KAG9267406.1"/>
    </source>
</evidence>
<dbReference type="PRINTS" id="PR00722">
    <property type="entry name" value="CHYMOTRYPSIN"/>
</dbReference>
<dbReference type="PROSITE" id="PS50240">
    <property type="entry name" value="TRYPSIN_DOM"/>
    <property type="match status" value="3"/>
</dbReference>
<dbReference type="PROSITE" id="PS00134">
    <property type="entry name" value="TRYPSIN_HIS"/>
    <property type="match status" value="2"/>
</dbReference>
<dbReference type="InterPro" id="IPR001254">
    <property type="entry name" value="Trypsin_dom"/>
</dbReference>
<feature type="compositionally biased region" description="Low complexity" evidence="3">
    <location>
        <begin position="585"/>
        <end position="596"/>
    </location>
</feature>
<reference evidence="6 7" key="1">
    <citation type="submission" date="2021-07" db="EMBL/GenBank/DDBJ databases">
        <authorList>
            <person name="Imarazene B."/>
            <person name="Zahm M."/>
            <person name="Klopp C."/>
            <person name="Cabau C."/>
            <person name="Beille S."/>
            <person name="Jouanno E."/>
            <person name="Castinel A."/>
            <person name="Lluch J."/>
            <person name="Gil L."/>
            <person name="Kuchtly C."/>
            <person name="Lopez Roques C."/>
            <person name="Donnadieu C."/>
            <person name="Parrinello H."/>
            <person name="Journot L."/>
            <person name="Du K."/>
            <person name="Schartl M."/>
            <person name="Retaux S."/>
            <person name="Guiguen Y."/>
        </authorList>
    </citation>
    <scope>NUCLEOTIDE SEQUENCE [LARGE SCALE GENOMIC DNA]</scope>
    <source>
        <strain evidence="6">Pach_M1</strain>
        <tissue evidence="6">Testis</tissue>
    </source>
</reference>
<dbReference type="InterPro" id="IPR009003">
    <property type="entry name" value="Peptidase_S1_PA"/>
</dbReference>
<keyword evidence="2" id="KW-0378">Hydrolase</keyword>
<dbReference type="Proteomes" id="UP000752171">
    <property type="component" value="Unassembled WGS sequence"/>
</dbReference>
<dbReference type="PANTHER" id="PTHR24253:SF171">
    <property type="entry name" value="SERINE PROTEASE 56-LIKE"/>
    <property type="match status" value="1"/>
</dbReference>
<dbReference type="PANTHER" id="PTHR24253">
    <property type="entry name" value="TRANSMEMBRANE PROTEASE SERINE"/>
    <property type="match status" value="1"/>
</dbReference>
<dbReference type="EMBL" id="JAICCE010000015">
    <property type="protein sequence ID" value="KAG9267406.1"/>
    <property type="molecule type" value="Genomic_DNA"/>
</dbReference>
<dbReference type="Gene3D" id="2.40.10.10">
    <property type="entry name" value="Trypsin-like serine proteases"/>
    <property type="match status" value="3"/>
</dbReference>
<dbReference type="AlphaFoldDB" id="A0A8T2LDL3"/>
<feature type="signal peptide" evidence="4">
    <location>
        <begin position="1"/>
        <end position="19"/>
    </location>
</feature>
<protein>
    <submittedName>
        <fullName evidence="6">Transmembrane protease serine 9-like isoform X1</fullName>
    </submittedName>
</protein>
<evidence type="ECO:0000256" key="1">
    <source>
        <dbReference type="ARBA" id="ARBA00023157"/>
    </source>
</evidence>
<keyword evidence="1" id="KW-1015">Disulfide bond</keyword>